<protein>
    <submittedName>
        <fullName evidence="7">TetR/AcrR family transcriptional regulator C-terminal domain-containing protein</fullName>
    </submittedName>
</protein>
<accession>A0A939C1M6</accession>
<gene>
    <name evidence="7" type="ORF">JL107_04085</name>
</gene>
<feature type="region of interest" description="Disordered" evidence="5">
    <location>
        <begin position="267"/>
        <end position="303"/>
    </location>
</feature>
<dbReference type="EMBL" id="JAERWL010000005">
    <property type="protein sequence ID" value="MBM9475620.1"/>
    <property type="molecule type" value="Genomic_DNA"/>
</dbReference>
<feature type="compositionally biased region" description="Low complexity" evidence="5">
    <location>
        <begin position="1"/>
        <end position="12"/>
    </location>
</feature>
<comment type="caution">
    <text evidence="7">The sequence shown here is derived from an EMBL/GenBank/DDBJ whole genome shotgun (WGS) entry which is preliminary data.</text>
</comment>
<feature type="domain" description="HTH tetR-type" evidence="6">
    <location>
        <begin position="54"/>
        <end position="114"/>
    </location>
</feature>
<organism evidence="7 8">
    <name type="scientific">Nakamurella flavida</name>
    <dbReference type="NCBI Taxonomy" id="363630"/>
    <lineage>
        <taxon>Bacteria</taxon>
        <taxon>Bacillati</taxon>
        <taxon>Actinomycetota</taxon>
        <taxon>Actinomycetes</taxon>
        <taxon>Nakamurellales</taxon>
        <taxon>Nakamurellaceae</taxon>
        <taxon>Nakamurella</taxon>
    </lineage>
</organism>
<proteinExistence type="predicted"/>
<dbReference type="InterPro" id="IPR036271">
    <property type="entry name" value="Tet_transcr_reg_TetR-rel_C_sf"/>
</dbReference>
<name>A0A939C1M6_9ACTN</name>
<dbReference type="AlphaFoldDB" id="A0A939C1M6"/>
<dbReference type="InterPro" id="IPR001647">
    <property type="entry name" value="HTH_TetR"/>
</dbReference>
<evidence type="ECO:0000256" key="5">
    <source>
        <dbReference type="SAM" id="MobiDB-lite"/>
    </source>
</evidence>
<reference evidence="7" key="1">
    <citation type="submission" date="2021-01" db="EMBL/GenBank/DDBJ databases">
        <title>KCTC 19127 draft genome.</title>
        <authorList>
            <person name="An D."/>
        </authorList>
    </citation>
    <scope>NUCLEOTIDE SEQUENCE</scope>
    <source>
        <strain evidence="7">KCTC 19127</strain>
    </source>
</reference>
<evidence type="ECO:0000259" key="6">
    <source>
        <dbReference type="PROSITE" id="PS50977"/>
    </source>
</evidence>
<dbReference type="SUPFAM" id="SSF48498">
    <property type="entry name" value="Tetracyclin repressor-like, C-terminal domain"/>
    <property type="match status" value="1"/>
</dbReference>
<dbReference type="GO" id="GO:0045892">
    <property type="term" value="P:negative regulation of DNA-templated transcription"/>
    <property type="evidence" value="ECO:0007669"/>
    <property type="project" value="InterPro"/>
</dbReference>
<dbReference type="RefSeq" id="WP_205255727.1">
    <property type="nucleotide sequence ID" value="NZ_BAAAPV010000002.1"/>
</dbReference>
<evidence type="ECO:0000256" key="3">
    <source>
        <dbReference type="ARBA" id="ARBA00023163"/>
    </source>
</evidence>
<feature type="region of interest" description="Disordered" evidence="5">
    <location>
        <begin position="1"/>
        <end position="53"/>
    </location>
</feature>
<dbReference type="Gene3D" id="1.10.10.60">
    <property type="entry name" value="Homeodomain-like"/>
    <property type="match status" value="1"/>
</dbReference>
<evidence type="ECO:0000256" key="4">
    <source>
        <dbReference type="PROSITE-ProRule" id="PRU00335"/>
    </source>
</evidence>
<feature type="compositionally biased region" description="Pro residues" evidence="5">
    <location>
        <begin position="268"/>
        <end position="295"/>
    </location>
</feature>
<keyword evidence="2 4" id="KW-0238">DNA-binding</keyword>
<dbReference type="Proteomes" id="UP000663801">
    <property type="component" value="Unassembled WGS sequence"/>
</dbReference>
<keyword evidence="3" id="KW-0804">Transcription</keyword>
<sequence length="303" mass="32671">MTVPSHARASRPGSRRPARVAHPEPHDAEHRADAEYESDAERDGGHGPVPVDAPLTRDRVLATALAMIDQDGVDALSMRRLGQALHRDPMRLYRHAESKAALLDAVTELVLSEFVIPEVVDGDWAGSLRRAAESYRRVALTHPRMVPLMVTRPLSTPLGLRPLGTLRSLEQLLGLFLGAGFDGRGALYAYRFFVGFLTGHVLHEVQELVADPDETDALLQLGLYLLPKDQFPHMRLLAPVLAAYDGAAELQEGLDVVIGGLRARLDPASPPGARPAPPAAPPAVPPRSAPTPPAPLRSERGPA</sequence>
<dbReference type="SUPFAM" id="SSF46689">
    <property type="entry name" value="Homeodomain-like"/>
    <property type="match status" value="1"/>
</dbReference>
<dbReference type="Pfam" id="PF00440">
    <property type="entry name" value="TetR_N"/>
    <property type="match status" value="1"/>
</dbReference>
<evidence type="ECO:0000313" key="7">
    <source>
        <dbReference type="EMBL" id="MBM9475620.1"/>
    </source>
</evidence>
<dbReference type="PROSITE" id="PS50977">
    <property type="entry name" value="HTH_TETR_2"/>
    <property type="match status" value="1"/>
</dbReference>
<feature type="compositionally biased region" description="Basic and acidic residues" evidence="5">
    <location>
        <begin position="21"/>
        <end position="45"/>
    </location>
</feature>
<dbReference type="GO" id="GO:0003677">
    <property type="term" value="F:DNA binding"/>
    <property type="evidence" value="ECO:0007669"/>
    <property type="project" value="UniProtKB-UniRule"/>
</dbReference>
<keyword evidence="8" id="KW-1185">Reference proteome</keyword>
<feature type="DNA-binding region" description="H-T-H motif" evidence="4">
    <location>
        <begin position="77"/>
        <end position="96"/>
    </location>
</feature>
<evidence type="ECO:0000313" key="8">
    <source>
        <dbReference type="Proteomes" id="UP000663801"/>
    </source>
</evidence>
<dbReference type="InterPro" id="IPR009057">
    <property type="entry name" value="Homeodomain-like_sf"/>
</dbReference>
<dbReference type="InterPro" id="IPR004111">
    <property type="entry name" value="Repressor_TetR_C"/>
</dbReference>
<evidence type="ECO:0000256" key="1">
    <source>
        <dbReference type="ARBA" id="ARBA00023015"/>
    </source>
</evidence>
<keyword evidence="1" id="KW-0805">Transcription regulation</keyword>
<evidence type="ECO:0000256" key="2">
    <source>
        <dbReference type="ARBA" id="ARBA00023125"/>
    </source>
</evidence>
<dbReference type="Gene3D" id="1.10.357.10">
    <property type="entry name" value="Tetracycline Repressor, domain 2"/>
    <property type="match status" value="1"/>
</dbReference>
<dbReference type="Pfam" id="PF02909">
    <property type="entry name" value="TetR_C_1"/>
    <property type="match status" value="1"/>
</dbReference>